<keyword evidence="1" id="KW-1133">Transmembrane helix</keyword>
<feature type="transmembrane region" description="Helical" evidence="1">
    <location>
        <begin position="38"/>
        <end position="57"/>
    </location>
</feature>
<keyword evidence="2" id="KW-0614">Plasmid</keyword>
<gene>
    <name evidence="2" type="ordered locus">pQBR0130</name>
</gene>
<dbReference type="EMBL" id="AM235768">
    <property type="protein sequence ID" value="CAM96162.1"/>
    <property type="molecule type" value="Genomic_DNA"/>
</dbReference>
<organism evidence="2 3">
    <name type="scientific">Pseudomonas fluorescens (strain SBW25)</name>
    <dbReference type="NCBI Taxonomy" id="216595"/>
    <lineage>
        <taxon>Bacteria</taxon>
        <taxon>Pseudomonadati</taxon>
        <taxon>Pseudomonadota</taxon>
        <taxon>Gammaproteobacteria</taxon>
        <taxon>Pseudomonadales</taxon>
        <taxon>Pseudomonadaceae</taxon>
        <taxon>Pseudomonas</taxon>
    </lineage>
</organism>
<feature type="transmembrane region" description="Helical" evidence="1">
    <location>
        <begin position="12"/>
        <end position="32"/>
    </location>
</feature>
<proteinExistence type="predicted"/>
<protein>
    <submittedName>
        <fullName evidence="2">Transmembrane protein</fullName>
    </submittedName>
</protein>
<evidence type="ECO:0000313" key="3">
    <source>
        <dbReference type="Proteomes" id="UP000002332"/>
    </source>
</evidence>
<dbReference type="Proteomes" id="UP000002332">
    <property type="component" value="Plasmid pQBR103"/>
</dbReference>
<geneLocation type="plasmid" evidence="2 3">
    <name>pQBR103</name>
</geneLocation>
<evidence type="ECO:0000313" key="2">
    <source>
        <dbReference type="EMBL" id="CAM96162.1"/>
    </source>
</evidence>
<evidence type="ECO:0000256" key="1">
    <source>
        <dbReference type="SAM" id="Phobius"/>
    </source>
</evidence>
<reference evidence="2 3" key="1">
    <citation type="journal article" date="2007" name="ISME J.">
        <title>Sequence-based analysis of pQBR103; a representative of a unique, transfer-proficient mega plasmid resident in the microbial community of sugar beet.</title>
        <authorList>
            <person name="Tett A."/>
            <person name="Spiers A.J."/>
            <person name="Crossman L.C."/>
            <person name="Ager D."/>
            <person name="Ciric L."/>
            <person name="Dow J.M."/>
            <person name="Fry J.C."/>
            <person name="Harris D."/>
            <person name="Lilley A."/>
            <person name="Oliver A."/>
            <person name="Parkhill J."/>
            <person name="Quail M.A."/>
            <person name="Rainey P.B."/>
            <person name="Saunders N.J."/>
            <person name="Seeger K."/>
            <person name="Snyder L.A.S."/>
            <person name="Squares R."/>
            <person name="Thomas C.M."/>
            <person name="Turner S.L."/>
            <person name="Zhang X.-X."/>
            <person name="Field D."/>
            <person name="Bailey M.J."/>
        </authorList>
    </citation>
    <scope>NUCLEOTIDE SEQUENCE [LARGE SCALE GENOMIC DNA]</scope>
    <source>
        <strain evidence="2 3">SBW25</strain>
    </source>
</reference>
<dbReference type="AlphaFoldDB" id="A4V7N9"/>
<accession>A4V7N9</accession>
<keyword evidence="1 2" id="KW-0812">Transmembrane</keyword>
<keyword evidence="1" id="KW-0472">Membrane</keyword>
<sequence length="176" mass="20079">MKEIQKNLFGTLITAPLIFIGWCCLSFLWRGYVPEKMFWSVTLFTGSCMSIFVWLVLSNQKAIRNRLYLNIRPNVIEIEGDEKFRGKFSSETRFLIDTDAFREALNSTVTRESYTRGRFVFAREAAYVRILPGDTCISDLEVEAIHNALAEEFIELEVEVVQGGDGQLPHVSAVKA</sequence>
<name>A4V7N9_PSEFS</name>